<reference evidence="1 2" key="1">
    <citation type="submission" date="2021-03" db="EMBL/GenBank/DDBJ databases">
        <title>Genomic Encyclopedia of Type Strains, Phase IV (KMG-IV): sequencing the most valuable type-strain genomes for metagenomic binning, comparative biology and taxonomic classification.</title>
        <authorList>
            <person name="Goeker M."/>
        </authorList>
    </citation>
    <scope>NUCLEOTIDE SEQUENCE [LARGE SCALE GENOMIC DNA]</scope>
    <source>
        <strain evidence="1 2">DSM 1289</strain>
    </source>
</reference>
<gene>
    <name evidence="1" type="ORF">J2Z43_001673</name>
</gene>
<dbReference type="EMBL" id="JAGGJX010000002">
    <property type="protein sequence ID" value="MBP1855280.1"/>
    <property type="molecule type" value="Genomic_DNA"/>
</dbReference>
<dbReference type="Pfam" id="PF12900">
    <property type="entry name" value="Pyridox_ox_2"/>
    <property type="match status" value="1"/>
</dbReference>
<keyword evidence="2" id="KW-1185">Reference proteome</keyword>
<comment type="caution">
    <text evidence="1">The sequence shown here is derived from an EMBL/GenBank/DDBJ whole genome shotgun (WGS) entry which is preliminary data.</text>
</comment>
<dbReference type="InterPro" id="IPR024747">
    <property type="entry name" value="Pyridox_Oxase-rel"/>
</dbReference>
<dbReference type="SUPFAM" id="SSF50475">
    <property type="entry name" value="FMN-binding split barrel"/>
    <property type="match status" value="1"/>
</dbReference>
<name>A0ABS4EBG2_9FIRM</name>
<proteinExistence type="predicted"/>
<dbReference type="Gene3D" id="2.30.110.10">
    <property type="entry name" value="Electron Transport, Fmn-binding Protein, Chain A"/>
    <property type="match status" value="1"/>
</dbReference>
<protein>
    <submittedName>
        <fullName evidence="1">Nitroimidazol reductase NimA-like FMN-containing flavoprotein (Pyridoxamine 5'-phosphate oxidase superfamily)</fullName>
    </submittedName>
</protein>
<evidence type="ECO:0000313" key="1">
    <source>
        <dbReference type="EMBL" id="MBP1855280.1"/>
    </source>
</evidence>
<organism evidence="1 2">
    <name type="scientific">Metaclostridioides mangenotii</name>
    <dbReference type="NCBI Taxonomy" id="1540"/>
    <lineage>
        <taxon>Bacteria</taxon>
        <taxon>Bacillati</taxon>
        <taxon>Bacillota</taxon>
        <taxon>Clostridia</taxon>
        <taxon>Peptostreptococcales</taxon>
        <taxon>Peptostreptococcaceae</taxon>
        <taxon>Metaclostridioides</taxon>
    </lineage>
</organism>
<dbReference type="Proteomes" id="UP000767291">
    <property type="component" value="Unassembled WGS sequence"/>
</dbReference>
<accession>A0ABS4EBG2</accession>
<dbReference type="PANTHER" id="PTHR34071:SF2">
    <property type="entry name" value="FLAVIN-NUCLEOTIDE-BINDING PROTEIN"/>
    <property type="match status" value="1"/>
</dbReference>
<dbReference type="InterPro" id="IPR012349">
    <property type="entry name" value="Split_barrel_FMN-bd"/>
</dbReference>
<sequence>MFKEMRRKDRMLSVDEAKDILKNCEYGVLSSISDNGYPYGVPVSYVYFNDAIYFHSAKTGHKIENIKNNDKVSFNAVGNTEILPGEFTTNYESVIVFGTASEALDDEKYAALMELINKYDPDSNITDKGKKYITALTEQTYVVKITVDHITGKSRR</sequence>
<dbReference type="RefSeq" id="WP_209456721.1">
    <property type="nucleotide sequence ID" value="NZ_BAAACS010000002.1"/>
</dbReference>
<dbReference type="PANTHER" id="PTHR34071">
    <property type="entry name" value="5-NITROIMIDAZOLE ANTIBIOTICS RESISTANCE PROTEIN, NIMA-FAMILY-RELATED PROTEIN-RELATED"/>
    <property type="match status" value="1"/>
</dbReference>
<evidence type="ECO:0000313" key="2">
    <source>
        <dbReference type="Proteomes" id="UP000767291"/>
    </source>
</evidence>